<feature type="chain" id="PRO_5039399921" evidence="1">
    <location>
        <begin position="25"/>
        <end position="485"/>
    </location>
</feature>
<dbReference type="RefSeq" id="WP_288183356.1">
    <property type="nucleotide sequence ID" value="NZ_LT608335.1"/>
</dbReference>
<evidence type="ECO:0000256" key="1">
    <source>
        <dbReference type="SAM" id="SignalP"/>
    </source>
</evidence>
<dbReference type="AlphaFoldDB" id="A0A212LNM6"/>
<dbReference type="InterPro" id="IPR051465">
    <property type="entry name" value="Cell_Envelope_Struct_Comp"/>
</dbReference>
<evidence type="ECO:0000313" key="3">
    <source>
        <dbReference type="EMBL" id="SCM79019.1"/>
    </source>
</evidence>
<evidence type="ECO:0000259" key="2">
    <source>
        <dbReference type="PROSITE" id="PS51272"/>
    </source>
</evidence>
<gene>
    <name evidence="3" type="ORF">KL86SPO_20357</name>
</gene>
<feature type="domain" description="SLH" evidence="2">
    <location>
        <begin position="37"/>
        <end position="100"/>
    </location>
</feature>
<dbReference type="PANTHER" id="PTHR43308">
    <property type="entry name" value="OUTER MEMBRANE PROTEIN ALPHA-RELATED"/>
    <property type="match status" value="1"/>
</dbReference>
<proteinExistence type="predicted"/>
<name>A0A212LNM6_9FIRM</name>
<protein>
    <submittedName>
        <fullName evidence="3">S-layer domain-containing protein</fullName>
    </submittedName>
</protein>
<feature type="signal peptide" evidence="1">
    <location>
        <begin position="1"/>
        <end position="24"/>
    </location>
</feature>
<dbReference type="InterPro" id="IPR001119">
    <property type="entry name" value="SLH_dom"/>
</dbReference>
<reference evidence="3" key="1">
    <citation type="submission" date="2016-08" db="EMBL/GenBank/DDBJ databases">
        <authorList>
            <person name="Seilhamer J.J."/>
        </authorList>
    </citation>
    <scope>NUCLEOTIDE SEQUENCE</scope>
    <source>
        <strain evidence="3">86</strain>
    </source>
</reference>
<keyword evidence="1" id="KW-0732">Signal</keyword>
<accession>A0A212LNM6</accession>
<sequence length="485" mass="52888">MKKTKSLKKWAAIVPLALMSITMAGIPVLDSPVHAAVAPSFSDVPAGHWAYGAVDDLVKAGIVDGYGDNTFKGDKTISRYEFAIIIAKAMDKFETADEKNKQLIDKLSAEFAGELNRLGARVAKVETKTNTWIGGETRFRVVGNDPSIGNKLSGSDTFEFRQRIKFWGNVNDTMSFFGRIATTGGNKFGNAEYASGSEIALDQMTVTAKDTLGFDSIRVGRSALDFITTGLIGKPMNVDGILLTNSWDKLSFKGWTGNIKTNKWDAANARYGDNDSYQFTTGQLGYKLSNNVTLYGGYYWADVPGSSDPSGKGLLNTNRGSFDSSQGWTSSVVYKMGKYTLLGDYVGSKLDRAVDLPDNPKGWAVQFSNSQAPPAMYQAVGLVNPAKKGTDAWMVSYRSVDAGALPSGAGGFDTTSVANPGQPYNVFTHSTDNVNAWFLAYQKVVAKNVVLSLEYQDYKIKDKGLTSLTKDRLDKTYMTKLEFFY</sequence>
<organism evidence="3">
    <name type="scientific">uncultured Sporomusa sp</name>
    <dbReference type="NCBI Taxonomy" id="307249"/>
    <lineage>
        <taxon>Bacteria</taxon>
        <taxon>Bacillati</taxon>
        <taxon>Bacillota</taxon>
        <taxon>Negativicutes</taxon>
        <taxon>Selenomonadales</taxon>
        <taxon>Sporomusaceae</taxon>
        <taxon>Sporomusa</taxon>
        <taxon>environmental samples</taxon>
    </lineage>
</organism>
<dbReference type="PROSITE" id="PS51272">
    <property type="entry name" value="SLH"/>
    <property type="match status" value="1"/>
</dbReference>
<dbReference type="EMBL" id="FMJE01000002">
    <property type="protein sequence ID" value="SCM79019.1"/>
    <property type="molecule type" value="Genomic_DNA"/>
</dbReference>
<dbReference type="SUPFAM" id="SSF56935">
    <property type="entry name" value="Porins"/>
    <property type="match status" value="1"/>
</dbReference>
<dbReference type="Pfam" id="PF00395">
    <property type="entry name" value="SLH"/>
    <property type="match status" value="1"/>
</dbReference>